<keyword evidence="1" id="KW-0812">Transmembrane</keyword>
<gene>
    <name evidence="2" type="ORF">HY544_00490</name>
</gene>
<keyword evidence="1" id="KW-0472">Membrane</keyword>
<dbReference type="Proteomes" id="UP000732298">
    <property type="component" value="Unassembled WGS sequence"/>
</dbReference>
<proteinExistence type="predicted"/>
<evidence type="ECO:0000313" key="3">
    <source>
        <dbReference type="Proteomes" id="UP000732298"/>
    </source>
</evidence>
<organism evidence="2 3">
    <name type="scientific">Candidatus Iainarchaeum sp</name>
    <dbReference type="NCBI Taxonomy" id="3101447"/>
    <lineage>
        <taxon>Archaea</taxon>
        <taxon>Candidatus Iainarchaeota</taxon>
        <taxon>Candidatus Iainarchaeia</taxon>
        <taxon>Candidatus Iainarchaeales</taxon>
        <taxon>Candidatus Iainarchaeaceae</taxon>
        <taxon>Candidatus Iainarchaeum</taxon>
    </lineage>
</organism>
<accession>A0A8T3YJW9</accession>
<dbReference type="Gene3D" id="2.60.40.10">
    <property type="entry name" value="Immunoglobulins"/>
    <property type="match status" value="1"/>
</dbReference>
<feature type="transmembrane region" description="Helical" evidence="1">
    <location>
        <begin position="20"/>
        <end position="44"/>
    </location>
</feature>
<dbReference type="AlphaFoldDB" id="A0A8T3YJW9"/>
<sequence length="154" mass="16287">MGIYDSGISIGFGPEKQKILAYAAMAIAGILIIAGIAVFGGQLLSPSPIEFRFEKNPVKGSETAKVTVTVTNTSDKDAKDVKLSVSAKEETELGVFPSSDKFNGTIPDLSRGTSREVAFMVNPVGNVLPGTYVLVARAEINGKEHTKEAILTVE</sequence>
<evidence type="ECO:0000313" key="2">
    <source>
        <dbReference type="EMBL" id="MBI4209970.1"/>
    </source>
</evidence>
<dbReference type="EMBL" id="JACQPB010000005">
    <property type="protein sequence ID" value="MBI4209970.1"/>
    <property type="molecule type" value="Genomic_DNA"/>
</dbReference>
<name>A0A8T3YJW9_9ARCH</name>
<keyword evidence="1" id="KW-1133">Transmembrane helix</keyword>
<comment type="caution">
    <text evidence="2">The sequence shown here is derived from an EMBL/GenBank/DDBJ whole genome shotgun (WGS) entry which is preliminary data.</text>
</comment>
<reference evidence="2" key="1">
    <citation type="submission" date="2020-07" db="EMBL/GenBank/DDBJ databases">
        <title>Huge and variable diversity of episymbiotic CPR bacteria and DPANN archaea in groundwater ecosystems.</title>
        <authorList>
            <person name="He C.Y."/>
            <person name="Keren R."/>
            <person name="Whittaker M."/>
            <person name="Farag I.F."/>
            <person name="Doudna J."/>
            <person name="Cate J.H.D."/>
            <person name="Banfield J.F."/>
        </authorList>
    </citation>
    <scope>NUCLEOTIDE SEQUENCE</scope>
    <source>
        <strain evidence="2">NC_groundwater_1296_Ag_S-0.2um_52_80</strain>
    </source>
</reference>
<protein>
    <submittedName>
        <fullName evidence="2">Uncharacterized protein</fullName>
    </submittedName>
</protein>
<evidence type="ECO:0000256" key="1">
    <source>
        <dbReference type="SAM" id="Phobius"/>
    </source>
</evidence>
<dbReference type="InterPro" id="IPR013783">
    <property type="entry name" value="Ig-like_fold"/>
</dbReference>